<reference evidence="1 2" key="1">
    <citation type="submission" date="2024-09" db="EMBL/GenBank/DDBJ databases">
        <authorList>
            <person name="Sun Q."/>
            <person name="Mori K."/>
        </authorList>
    </citation>
    <scope>NUCLEOTIDE SEQUENCE [LARGE SCALE GENOMIC DNA]</scope>
    <source>
        <strain evidence="1 2">CCM 7759</strain>
    </source>
</reference>
<organism evidence="1 2">
    <name type="scientific">Paenibacillus chartarius</name>
    <dbReference type="NCBI Taxonomy" id="747481"/>
    <lineage>
        <taxon>Bacteria</taxon>
        <taxon>Bacillati</taxon>
        <taxon>Bacillota</taxon>
        <taxon>Bacilli</taxon>
        <taxon>Bacillales</taxon>
        <taxon>Paenibacillaceae</taxon>
        <taxon>Paenibacillus</taxon>
    </lineage>
</organism>
<gene>
    <name evidence="1" type="ORF">ACFFK0_21715</name>
</gene>
<dbReference type="RefSeq" id="WP_377472469.1">
    <property type="nucleotide sequence ID" value="NZ_JBHLWN010000079.1"/>
</dbReference>
<dbReference type="EMBL" id="JBHLWN010000079">
    <property type="protein sequence ID" value="MFC0215016.1"/>
    <property type="molecule type" value="Genomic_DNA"/>
</dbReference>
<dbReference type="Proteomes" id="UP001589776">
    <property type="component" value="Unassembled WGS sequence"/>
</dbReference>
<accession>A0ABV6DQT8</accession>
<comment type="caution">
    <text evidence="1">The sequence shown here is derived from an EMBL/GenBank/DDBJ whole genome shotgun (WGS) entry which is preliminary data.</text>
</comment>
<evidence type="ECO:0000313" key="2">
    <source>
        <dbReference type="Proteomes" id="UP001589776"/>
    </source>
</evidence>
<name>A0ABV6DQT8_9BACL</name>
<proteinExistence type="predicted"/>
<keyword evidence="2" id="KW-1185">Reference proteome</keyword>
<protein>
    <submittedName>
        <fullName evidence="1">Uncharacterized protein</fullName>
    </submittedName>
</protein>
<evidence type="ECO:0000313" key="1">
    <source>
        <dbReference type="EMBL" id="MFC0215016.1"/>
    </source>
</evidence>
<sequence>MNRPPDFTLQLRSGDPQLVQNVVLTGEYGGRTYHESVEINFSGSKYRRDQPMIESFDSSFRYPFPELKSLFERYPQFMRGKREVNSFFEDDGYLAYVSAKSIRDDIQASFRFDVNVWDKKKNQTTSYQVDIPGSEQNHSISVHDVQVIGSELKVLTLNQSRNDAIGFHLYTLSMNDKQTPSDKTLTTVPNGNDDLDTNFQWLPSSKEFGSSPITAIYLVEMKMIQKADGSKQREKSGGRLLVYDIQTGEEIKIRNKEIEDFVKGNGSFFFEVEGTAITILKDAGQTLTAVRYDITAGTTVSRDISIGPADGQIRLKDGHIYKLFPAEMESRMPPKLVVYEAASGSIKYEGSIGVKEPFRDTSDLLSKLAVYNMELR</sequence>